<organism evidence="3 4">
    <name type="scientific">Orchesella cincta</name>
    <name type="common">Springtail</name>
    <name type="synonym">Podura cincta</name>
    <dbReference type="NCBI Taxonomy" id="48709"/>
    <lineage>
        <taxon>Eukaryota</taxon>
        <taxon>Metazoa</taxon>
        <taxon>Ecdysozoa</taxon>
        <taxon>Arthropoda</taxon>
        <taxon>Hexapoda</taxon>
        <taxon>Collembola</taxon>
        <taxon>Entomobryomorpha</taxon>
        <taxon>Entomobryoidea</taxon>
        <taxon>Orchesellidae</taxon>
        <taxon>Orchesellinae</taxon>
        <taxon>Orchesella</taxon>
    </lineage>
</organism>
<reference evidence="3 4" key="1">
    <citation type="journal article" date="2016" name="Genome Biol. Evol.">
        <title>Gene Family Evolution Reflects Adaptation to Soil Environmental Stressors in the Genome of the Collembolan Orchesella cincta.</title>
        <authorList>
            <person name="Faddeeva-Vakhrusheva A."/>
            <person name="Derks M.F."/>
            <person name="Anvar S.Y."/>
            <person name="Agamennone V."/>
            <person name="Suring W."/>
            <person name="Smit S."/>
            <person name="van Straalen N.M."/>
            <person name="Roelofs D."/>
        </authorList>
    </citation>
    <scope>NUCLEOTIDE SEQUENCE [LARGE SCALE GENOMIC DNA]</scope>
    <source>
        <tissue evidence="3">Mixed pool</tissue>
    </source>
</reference>
<dbReference type="EMBL" id="LJIJ01000544">
    <property type="protein sequence ID" value="ODM96392.1"/>
    <property type="molecule type" value="Genomic_DNA"/>
</dbReference>
<name>A0A1D2MTY6_ORCCI</name>
<evidence type="ECO:0000256" key="2">
    <source>
        <dbReference type="SAM" id="SignalP"/>
    </source>
</evidence>
<keyword evidence="2" id="KW-0732">Signal</keyword>
<feature type="chain" id="PRO_5008904527" evidence="2">
    <location>
        <begin position="21"/>
        <end position="293"/>
    </location>
</feature>
<gene>
    <name evidence="3" type="ORF">Ocin01_10291</name>
</gene>
<feature type="signal peptide" evidence="2">
    <location>
        <begin position="1"/>
        <end position="20"/>
    </location>
</feature>
<evidence type="ECO:0000313" key="4">
    <source>
        <dbReference type="Proteomes" id="UP000094527"/>
    </source>
</evidence>
<evidence type="ECO:0000256" key="1">
    <source>
        <dbReference type="SAM" id="MobiDB-lite"/>
    </source>
</evidence>
<sequence length="293" mass="31271">MRFRLCFCIVLVTAVVLASAKKNKKDGNKEKNPGQSKKGLQNLSLCLGEPVALNVQPESVDECLTAKFNEIIATFGNSTDEKSTKKLAKKKQKLSKKLKKKCMTECEWKVVGLIPSGEGNSTGNTSSTADSTEKFSKMFPEAAQAEIKNAIESCLNTQTKSEIRKGANINKANQMCSQNKRITKCLQKSLNRACRGKGRQGGTATSATTTTQTPAVGSSTTGTPSSPSSVSSSSSSPVSTVRPSIAPDDDTGDDDNDDDDDDDDLDKDDDEDNDLSKTSPSSPSLNTAKPITK</sequence>
<feature type="compositionally biased region" description="Polar residues" evidence="1">
    <location>
        <begin position="276"/>
        <end position="293"/>
    </location>
</feature>
<accession>A0A1D2MTY6</accession>
<protein>
    <submittedName>
        <fullName evidence="3">Uncharacterized protein</fullName>
    </submittedName>
</protein>
<feature type="compositionally biased region" description="Acidic residues" evidence="1">
    <location>
        <begin position="247"/>
        <end position="273"/>
    </location>
</feature>
<keyword evidence="4" id="KW-1185">Reference proteome</keyword>
<dbReference type="AlphaFoldDB" id="A0A1D2MTY6"/>
<feature type="region of interest" description="Disordered" evidence="1">
    <location>
        <begin position="194"/>
        <end position="293"/>
    </location>
</feature>
<proteinExistence type="predicted"/>
<feature type="compositionally biased region" description="Low complexity" evidence="1">
    <location>
        <begin position="202"/>
        <end position="244"/>
    </location>
</feature>
<comment type="caution">
    <text evidence="3">The sequence shown here is derived from an EMBL/GenBank/DDBJ whole genome shotgun (WGS) entry which is preliminary data.</text>
</comment>
<dbReference type="Proteomes" id="UP000094527">
    <property type="component" value="Unassembled WGS sequence"/>
</dbReference>
<evidence type="ECO:0000313" key="3">
    <source>
        <dbReference type="EMBL" id="ODM96392.1"/>
    </source>
</evidence>